<sequence>MGLLENDGFLMELTRLFQKSKEKGVGSSAPGLPQGGPPIRITMKRYDGRTKPIPKARTGKKYKKKGKKGKGKAMALRLCSPYVVRLLVPARVAYPTVSPALPLLVQQTRGAARRGTREKRKRAHKKKEVEKQKWIPKAEIAAQIERLREKPSQRFQCHGVWPPSDDIYVSTFYRPYSYTLKEALEMLRENWHPTTGDRPNYMVTVNLELDMRLPKKSAGAMQRYMSTIRSLVDLPHMIPSGEDSRSVLAFVKSEEGRQEALAAGADLVGTMNTIKEISSGKLDFHNFDYIVAHPDILPDMVAVRGLLRKKFPQKKDGSLTADIGAGVRKFKYGLSIESKEEESEPSYGVIESPIGPTSFVSPCRIAFCGGSSGNRMKGSAVIVMLFSSVAAAVREDPYDKNSETKVHLLGYYETTTTATPHSSQPPAKAAKRWNLGYLYSKWLLRPKEEQTPFSLERLLEKQYGDFWRGLDRRFILQTLQAREEELEDLSMVVQTLEKEVSALQKQLFSEQQQRLKEEEHCDQVVKDLTLTDEELDKNLRALVDTVMDFKPPESELIFLRHILLLSRPLKEVFRVTPSAYTSEKEDAFDEYVRLRAEEREAQATRQREVFALDNKKLKKKDFWDNYIFKLYYQNVSRKFKW</sequence>
<keyword evidence="2" id="KW-0689">Ribosomal protein</keyword>
<evidence type="ECO:0000256" key="5">
    <source>
        <dbReference type="SAM" id="Coils"/>
    </source>
</evidence>
<evidence type="ECO:0000256" key="1">
    <source>
        <dbReference type="ARBA" id="ARBA00010531"/>
    </source>
</evidence>
<dbReference type="OrthoDB" id="1747252at2759"/>
<dbReference type="EMBL" id="OB660126">
    <property type="protein sequence ID" value="CAD7222943.1"/>
    <property type="molecule type" value="Genomic_DNA"/>
</dbReference>
<evidence type="ECO:0000256" key="4">
    <source>
        <dbReference type="ARBA" id="ARBA00023274"/>
    </source>
</evidence>
<reference evidence="7" key="1">
    <citation type="submission" date="2020-11" db="EMBL/GenBank/DDBJ databases">
        <authorList>
            <person name="Tran Van P."/>
        </authorList>
    </citation>
    <scope>NUCLEOTIDE SEQUENCE</scope>
</reference>
<accession>A0A7R8W3B0</accession>
<evidence type="ECO:0000256" key="3">
    <source>
        <dbReference type="ARBA" id="ARBA00023135"/>
    </source>
</evidence>
<dbReference type="GO" id="GO:0008312">
    <property type="term" value="F:7S RNA binding"/>
    <property type="evidence" value="ECO:0007669"/>
    <property type="project" value="InterPro"/>
</dbReference>
<gene>
    <name evidence="7" type="ORF">CTOB1V02_LOCUS939</name>
</gene>
<dbReference type="PANTHER" id="PTHR36427:SF3">
    <property type="entry name" value="LARGE RIBOSOMAL SUBUNIT PROTEIN UL1M"/>
    <property type="match status" value="1"/>
</dbReference>
<dbReference type="Gene3D" id="3.40.50.790">
    <property type="match status" value="1"/>
</dbReference>
<dbReference type="InterPro" id="IPR009018">
    <property type="entry name" value="Signal_recog_particle_SRP9/14"/>
</dbReference>
<feature type="coiled-coil region" evidence="5">
    <location>
        <begin position="479"/>
        <end position="513"/>
    </location>
</feature>
<dbReference type="SUPFAM" id="SSF56808">
    <property type="entry name" value="Ribosomal protein L1"/>
    <property type="match status" value="1"/>
</dbReference>
<dbReference type="GO" id="GO:0006614">
    <property type="term" value="P:SRP-dependent cotranslational protein targeting to membrane"/>
    <property type="evidence" value="ECO:0007669"/>
    <property type="project" value="InterPro"/>
</dbReference>
<dbReference type="GO" id="GO:0005840">
    <property type="term" value="C:ribosome"/>
    <property type="evidence" value="ECO:0007669"/>
    <property type="project" value="UniProtKB-KW"/>
</dbReference>
<dbReference type="InterPro" id="IPR016095">
    <property type="entry name" value="Ribosomal_uL1_3-a/b-sand"/>
</dbReference>
<feature type="compositionally biased region" description="Basic residues" evidence="6">
    <location>
        <begin position="52"/>
        <end position="69"/>
    </location>
</feature>
<keyword evidence="5" id="KW-0175">Coiled coil</keyword>
<feature type="compositionally biased region" description="Basic residues" evidence="6">
    <location>
        <begin position="111"/>
        <end position="126"/>
    </location>
</feature>
<evidence type="ECO:0000256" key="6">
    <source>
        <dbReference type="SAM" id="MobiDB-lite"/>
    </source>
</evidence>
<dbReference type="InterPro" id="IPR023674">
    <property type="entry name" value="Ribosomal_uL1-like"/>
</dbReference>
<comment type="similarity">
    <text evidence="1">Belongs to the universal ribosomal protein uL1 family.</text>
</comment>
<dbReference type="Pfam" id="PF00687">
    <property type="entry name" value="Ribosomal_L1"/>
    <property type="match status" value="1"/>
</dbReference>
<dbReference type="InterPro" id="IPR028364">
    <property type="entry name" value="Ribosomal_uL1/biogenesis"/>
</dbReference>
<protein>
    <submittedName>
        <fullName evidence="7">Uncharacterized protein</fullName>
    </submittedName>
</protein>
<keyword evidence="3" id="KW-0733">Signal recognition particle</keyword>
<dbReference type="AlphaFoldDB" id="A0A7R8W3B0"/>
<name>A0A7R8W3B0_9CRUS</name>
<organism evidence="7">
    <name type="scientific">Cyprideis torosa</name>
    <dbReference type="NCBI Taxonomy" id="163714"/>
    <lineage>
        <taxon>Eukaryota</taxon>
        <taxon>Metazoa</taxon>
        <taxon>Ecdysozoa</taxon>
        <taxon>Arthropoda</taxon>
        <taxon>Crustacea</taxon>
        <taxon>Oligostraca</taxon>
        <taxon>Ostracoda</taxon>
        <taxon>Podocopa</taxon>
        <taxon>Podocopida</taxon>
        <taxon>Cytherocopina</taxon>
        <taxon>Cytheroidea</taxon>
        <taxon>Cytherideidae</taxon>
        <taxon>Cyprideis</taxon>
    </lineage>
</organism>
<evidence type="ECO:0000313" key="7">
    <source>
        <dbReference type="EMBL" id="CAD7222943.1"/>
    </source>
</evidence>
<dbReference type="Gene3D" id="3.30.720.10">
    <property type="entry name" value="Signal recognition particle alu RNA binding heterodimer, srp9/1"/>
    <property type="match status" value="1"/>
</dbReference>
<feature type="region of interest" description="Disordered" evidence="6">
    <location>
        <begin position="21"/>
        <end position="69"/>
    </location>
</feature>
<keyword evidence="4" id="KW-0687">Ribonucleoprotein</keyword>
<feature type="region of interest" description="Disordered" evidence="6">
    <location>
        <begin position="108"/>
        <end position="130"/>
    </location>
</feature>
<dbReference type="SUPFAM" id="SSF54762">
    <property type="entry name" value="Signal recognition particle alu RNA binding heterodimer, SRP9/14"/>
    <property type="match status" value="1"/>
</dbReference>
<dbReference type="PANTHER" id="PTHR36427">
    <property type="entry name" value="54S RIBOSOMAL PROTEIN L1, MITOCHONDRIAL"/>
    <property type="match status" value="1"/>
</dbReference>
<proteinExistence type="inferred from homology"/>
<dbReference type="GO" id="GO:0005786">
    <property type="term" value="C:signal recognition particle, endoplasmic reticulum targeting"/>
    <property type="evidence" value="ECO:0007669"/>
    <property type="project" value="UniProtKB-KW"/>
</dbReference>
<evidence type="ECO:0000256" key="2">
    <source>
        <dbReference type="ARBA" id="ARBA00022980"/>
    </source>
</evidence>